<dbReference type="EMBL" id="CP144745">
    <property type="protein sequence ID" value="WVZ54181.1"/>
    <property type="molecule type" value="Genomic_DNA"/>
</dbReference>
<dbReference type="SUPFAM" id="SSF52058">
    <property type="entry name" value="L domain-like"/>
    <property type="match status" value="1"/>
</dbReference>
<accession>A0AAQ3SI49</accession>
<organism evidence="5 6">
    <name type="scientific">Paspalum notatum var. saurae</name>
    <dbReference type="NCBI Taxonomy" id="547442"/>
    <lineage>
        <taxon>Eukaryota</taxon>
        <taxon>Viridiplantae</taxon>
        <taxon>Streptophyta</taxon>
        <taxon>Embryophyta</taxon>
        <taxon>Tracheophyta</taxon>
        <taxon>Spermatophyta</taxon>
        <taxon>Magnoliopsida</taxon>
        <taxon>Liliopsida</taxon>
        <taxon>Poales</taxon>
        <taxon>Poaceae</taxon>
        <taxon>PACMAD clade</taxon>
        <taxon>Panicoideae</taxon>
        <taxon>Andropogonodae</taxon>
        <taxon>Paspaleae</taxon>
        <taxon>Paspalinae</taxon>
        <taxon>Paspalum</taxon>
    </lineage>
</organism>
<feature type="domain" description="Disease resistance R13L4/SHOC-2-like LRR" evidence="4">
    <location>
        <begin position="159"/>
        <end position="513"/>
    </location>
</feature>
<protein>
    <submittedName>
        <fullName evidence="5">Uncharacterized protein</fullName>
    </submittedName>
</protein>
<gene>
    <name evidence="5" type="ORF">U9M48_005020</name>
</gene>
<dbReference type="InterPro" id="IPR036388">
    <property type="entry name" value="WH-like_DNA-bd_sf"/>
</dbReference>
<keyword evidence="6" id="KW-1185">Reference proteome</keyword>
<feature type="domain" description="Disease resistance protein winged helix" evidence="3">
    <location>
        <begin position="31"/>
        <end position="97"/>
    </location>
</feature>
<dbReference type="PANTHER" id="PTHR47186:SF49">
    <property type="entry name" value="NB-ARC DOMAIN-CONTAINING PROTEIN"/>
    <property type="match status" value="1"/>
</dbReference>
<evidence type="ECO:0000256" key="2">
    <source>
        <dbReference type="ARBA" id="ARBA00022821"/>
    </source>
</evidence>
<dbReference type="InterPro" id="IPR032675">
    <property type="entry name" value="LRR_dom_sf"/>
</dbReference>
<reference evidence="5 6" key="1">
    <citation type="submission" date="2024-02" db="EMBL/GenBank/DDBJ databases">
        <title>High-quality chromosome-scale genome assembly of Pensacola bahiagrass (Paspalum notatum Flugge var. saurae).</title>
        <authorList>
            <person name="Vega J.M."/>
            <person name="Podio M."/>
            <person name="Orjuela J."/>
            <person name="Siena L.A."/>
            <person name="Pessino S.C."/>
            <person name="Combes M.C."/>
            <person name="Mariac C."/>
            <person name="Albertini E."/>
            <person name="Pupilli F."/>
            <person name="Ortiz J.P.A."/>
            <person name="Leblanc O."/>
        </authorList>
    </citation>
    <scope>NUCLEOTIDE SEQUENCE [LARGE SCALE GENOMIC DNA]</scope>
    <source>
        <strain evidence="5">R1</strain>
        <tissue evidence="5">Leaf</tissue>
    </source>
</reference>
<dbReference type="InterPro" id="IPR058922">
    <property type="entry name" value="WHD_DRP"/>
</dbReference>
<dbReference type="GO" id="GO:0006952">
    <property type="term" value="P:defense response"/>
    <property type="evidence" value="ECO:0007669"/>
    <property type="project" value="UniProtKB-KW"/>
</dbReference>
<dbReference type="Pfam" id="PF23559">
    <property type="entry name" value="WHD_DRP"/>
    <property type="match status" value="1"/>
</dbReference>
<dbReference type="Gene3D" id="1.10.10.10">
    <property type="entry name" value="Winged helix-like DNA-binding domain superfamily/Winged helix DNA-binding domain"/>
    <property type="match status" value="1"/>
</dbReference>
<proteinExistence type="predicted"/>
<dbReference type="AlphaFoldDB" id="A0AAQ3SI49"/>
<evidence type="ECO:0000256" key="1">
    <source>
        <dbReference type="ARBA" id="ARBA00022737"/>
    </source>
</evidence>
<keyword evidence="2" id="KW-0611">Plant defense</keyword>
<keyword evidence="1" id="KW-0677">Repeat</keyword>
<dbReference type="PANTHER" id="PTHR47186">
    <property type="entry name" value="LEUCINE-RICH REPEAT-CONTAINING PROTEIN 57"/>
    <property type="match status" value="1"/>
</dbReference>
<dbReference type="Proteomes" id="UP001341281">
    <property type="component" value="Chromosome 01"/>
</dbReference>
<evidence type="ECO:0000313" key="5">
    <source>
        <dbReference type="EMBL" id="WVZ54181.1"/>
    </source>
</evidence>
<name>A0AAQ3SI49_PASNO</name>
<evidence type="ECO:0000313" key="6">
    <source>
        <dbReference type="Proteomes" id="UP001341281"/>
    </source>
</evidence>
<dbReference type="Pfam" id="PF23598">
    <property type="entry name" value="LRR_14"/>
    <property type="match status" value="1"/>
</dbReference>
<evidence type="ECO:0000259" key="4">
    <source>
        <dbReference type="Pfam" id="PF23598"/>
    </source>
</evidence>
<sequence>MPAEINNAVYLSYQDLKPNLKPCFLHYALLPKSTLFWANTIVAMWISEGFVHGNSCDLEVLGQDYYNQLIDRNLIEPDKRYVDQGVCNMHDVVRSFAPYLIRHEALIAHESEAGLIEKLNSQNIIKLSLLTKESNEVAWSSLQAHISLRTLILLGKIKINPGDSLSAFLCLRTLHIQDGNFDTLSEHLVKLKHLRYLSIRGTVTSSLPENIGNMKFLQHIDLSRCEHLEKLPTSIGELQQLRYLNLNDTDIDSVPKSFDSLSNLRILYGFPVHMDADWCSLEQLGPLNQLMHLSIRGLKKISSPSSAVKARLSEKLRLRYLYMSCTIMHGDEDDDRLQLVAEEEQGQMEKVFDELCPPPCLENLYIHGYLGQRLPRWMMSTTVVPLGSLRILTMVDLACCTELPNGLCELPCLELLQIGKAPAIKRVGHEFMSSSHSQKVAANFPILLELTFIGMVELEEWEWEEKLHAMPILEELVIVQVDLRSSWPCLPRKGFEGIADKCHVKHLSSLENFPSVVHLDVLTNTDLDTIRNLPKLQKLVIVKCPKLKVLEGVTALQRLVLKDCDMETLPRYLRGVNPRHLLIDCSLSLLTCIAAGKSSPEWGKFYHIQQVKAYAHGEDSPRKWYVLYTREPFRFETNISRSTIAHNCRVVGLAYASDNGGQLKWNVLFRRDPFRFETNISRSAIHKARVARAWFPYLGKCPIEEERRSSGRRPILRAGLLLQGCGGRGKQEISSNNHQTLVHRVRPLQPGKIIKQMTVPVHRLFHPLLPAGRKKREIMQKIGRGRGFGIPI</sequence>
<dbReference type="InterPro" id="IPR055414">
    <property type="entry name" value="LRR_R13L4/SHOC2-like"/>
</dbReference>
<dbReference type="Gene3D" id="3.80.10.10">
    <property type="entry name" value="Ribonuclease Inhibitor"/>
    <property type="match status" value="3"/>
</dbReference>
<evidence type="ECO:0000259" key="3">
    <source>
        <dbReference type="Pfam" id="PF23559"/>
    </source>
</evidence>